<accession>A0A0P9DC21</accession>
<keyword evidence="6" id="KW-1185">Reference proteome</keyword>
<dbReference type="EMBL" id="LJCR01000284">
    <property type="protein sequence ID" value="KPV53330.1"/>
    <property type="molecule type" value="Genomic_DNA"/>
</dbReference>
<feature type="non-terminal residue" evidence="5">
    <location>
        <position position="531"/>
    </location>
</feature>
<sequence>MSASSVFAQGDPPGFEPISIYSLDNGKIDDSVPDASKKTPDGQAFGKPQTTADRQGNPNGAMLFDGVDDYIQTNEDSNIKPLTFSLWFRADDTSGEHSLVDSDESGKYGHSLIIGYDDPNNQNDTPRDGSLDVQYHNGFWDTGRKIQPGTWYHAFVTYSDTMQLYLGTETEPMQLVAEQPYPTNSGFDGSKFRFGRHNAGDPQWFKGAIDDVRFYDKALPKEVIEQIPVATPTPSAPLIDTCVNIPVNSFGDVHIKTPDLLAYDFQEAGEFILTRSTSGDVVVQARQEIWPQKPKVTINTAAALSVGSDKLEFYMKPQFSFLVNGTPTDLPASNLDLPGGGRIIPCKEKGRFVIAWPDGNTAARVIVDGTRSFDIGVARLNGTLSYEGLIGNLDKNSKNDVQVRGETAALPLAFTKDHKPVADADFKKFGDSWRVPAAESLFSKPMAMNGTKTANESHFFFAMSVSSPASQADDAQLTLENIEPQAIQKAVEVCKEVAVDGGFALDTCTYDVAATGDESFAQSAAVVSEDI</sequence>
<protein>
    <recommendedName>
        <fullName evidence="4">VWFD domain-containing protein</fullName>
    </recommendedName>
</protein>
<dbReference type="Pfam" id="PF13385">
    <property type="entry name" value="Laminin_G_3"/>
    <property type="match status" value="1"/>
</dbReference>
<dbReference type="InterPro" id="IPR001846">
    <property type="entry name" value="VWF_type-D"/>
</dbReference>
<dbReference type="PROSITE" id="PS51233">
    <property type="entry name" value="VWFD"/>
    <property type="match status" value="1"/>
</dbReference>
<keyword evidence="2" id="KW-1015">Disulfide bond</keyword>
<keyword evidence="1" id="KW-0732">Signal</keyword>
<dbReference type="InterPro" id="IPR013320">
    <property type="entry name" value="ConA-like_dom_sf"/>
</dbReference>
<evidence type="ECO:0000313" key="6">
    <source>
        <dbReference type="Proteomes" id="UP000050509"/>
    </source>
</evidence>
<gene>
    <name evidence="5" type="ORF">SE17_10265</name>
</gene>
<dbReference type="Gene3D" id="2.60.120.200">
    <property type="match status" value="1"/>
</dbReference>
<feature type="domain" description="VWFD" evidence="4">
    <location>
        <begin position="245"/>
        <end position="441"/>
    </location>
</feature>
<dbReference type="Pfam" id="PF00094">
    <property type="entry name" value="VWD"/>
    <property type="match status" value="1"/>
</dbReference>
<dbReference type="AlphaFoldDB" id="A0A0P9DC21"/>
<dbReference type="SMART" id="SM00560">
    <property type="entry name" value="LamGL"/>
    <property type="match status" value="1"/>
</dbReference>
<name>A0A0P9DC21_9CHLR</name>
<dbReference type="InterPro" id="IPR006558">
    <property type="entry name" value="LamG-like"/>
</dbReference>
<evidence type="ECO:0000256" key="2">
    <source>
        <dbReference type="ARBA" id="ARBA00023157"/>
    </source>
</evidence>
<evidence type="ECO:0000313" key="5">
    <source>
        <dbReference type="EMBL" id="KPV53330.1"/>
    </source>
</evidence>
<feature type="region of interest" description="Disordered" evidence="3">
    <location>
        <begin position="1"/>
        <end position="61"/>
    </location>
</feature>
<feature type="compositionally biased region" description="Basic and acidic residues" evidence="3">
    <location>
        <begin position="26"/>
        <end position="40"/>
    </location>
</feature>
<dbReference type="SUPFAM" id="SSF49899">
    <property type="entry name" value="Concanavalin A-like lectins/glucanases"/>
    <property type="match status" value="1"/>
</dbReference>
<organism evidence="5 6">
    <name type="scientific">Kouleothrix aurantiaca</name>
    <dbReference type="NCBI Taxonomy" id="186479"/>
    <lineage>
        <taxon>Bacteria</taxon>
        <taxon>Bacillati</taxon>
        <taxon>Chloroflexota</taxon>
        <taxon>Chloroflexia</taxon>
        <taxon>Chloroflexales</taxon>
        <taxon>Roseiflexineae</taxon>
        <taxon>Roseiflexaceae</taxon>
        <taxon>Kouleothrix</taxon>
    </lineage>
</organism>
<evidence type="ECO:0000259" key="4">
    <source>
        <dbReference type="PROSITE" id="PS51233"/>
    </source>
</evidence>
<feature type="compositionally biased region" description="Polar residues" evidence="3">
    <location>
        <begin position="48"/>
        <end position="58"/>
    </location>
</feature>
<evidence type="ECO:0000256" key="1">
    <source>
        <dbReference type="ARBA" id="ARBA00022729"/>
    </source>
</evidence>
<dbReference type="Proteomes" id="UP000050509">
    <property type="component" value="Unassembled WGS sequence"/>
</dbReference>
<comment type="caution">
    <text evidence="5">The sequence shown here is derived from an EMBL/GenBank/DDBJ whole genome shotgun (WGS) entry which is preliminary data.</text>
</comment>
<evidence type="ECO:0000256" key="3">
    <source>
        <dbReference type="SAM" id="MobiDB-lite"/>
    </source>
</evidence>
<reference evidence="5 6" key="1">
    <citation type="submission" date="2015-09" db="EMBL/GenBank/DDBJ databases">
        <title>Draft genome sequence of Kouleothrix aurantiaca JCM 19913.</title>
        <authorList>
            <person name="Hemp J."/>
        </authorList>
    </citation>
    <scope>NUCLEOTIDE SEQUENCE [LARGE SCALE GENOMIC DNA]</scope>
    <source>
        <strain evidence="5 6">COM-B</strain>
    </source>
</reference>
<proteinExistence type="predicted"/>